<comment type="caution">
    <text evidence="2">The sequence shown here is derived from an EMBL/GenBank/DDBJ whole genome shotgun (WGS) entry which is preliminary data.</text>
</comment>
<feature type="region of interest" description="Disordered" evidence="1">
    <location>
        <begin position="1"/>
        <end position="115"/>
    </location>
</feature>
<feature type="non-terminal residue" evidence="2">
    <location>
        <position position="115"/>
    </location>
</feature>
<accession>A0A0F0H5D6</accession>
<feature type="compositionally biased region" description="Basic and acidic residues" evidence="1">
    <location>
        <begin position="93"/>
        <end position="115"/>
    </location>
</feature>
<dbReference type="AlphaFoldDB" id="A0A0F0H5D6"/>
<sequence>MRIAPGEQGKAAPVVEPKNDQTRVVAKPAAKPEVVHRPDQKTTELSVPPGKIENGGPQGGDPRASMAPNAKTARVDQLPMDKSWFDQPVRPEGPARQDSQRTEPQRTEPQRADSQ</sequence>
<dbReference type="RefSeq" id="WP_045311546.1">
    <property type="nucleotide sequence ID" value="NZ_JYJG01000066.1"/>
</dbReference>
<reference evidence="2 3" key="1">
    <citation type="submission" date="2015-02" db="EMBL/GenBank/DDBJ databases">
        <authorList>
            <person name="Ju K.-S."/>
            <person name="Doroghazi J.R."/>
            <person name="Metcalf W."/>
        </authorList>
    </citation>
    <scope>NUCLEOTIDE SEQUENCE [LARGE SCALE GENOMIC DNA]</scope>
    <source>
        <strain evidence="2 3">NRRL B-16140</strain>
    </source>
</reference>
<evidence type="ECO:0000256" key="1">
    <source>
        <dbReference type="SAM" id="MobiDB-lite"/>
    </source>
</evidence>
<dbReference type="Proteomes" id="UP000033393">
    <property type="component" value="Unassembled WGS sequence"/>
</dbReference>
<feature type="compositionally biased region" description="Basic and acidic residues" evidence="1">
    <location>
        <begin position="33"/>
        <end position="42"/>
    </location>
</feature>
<keyword evidence="3" id="KW-1185">Reference proteome</keyword>
<dbReference type="EMBL" id="JYJG01000066">
    <property type="protein sequence ID" value="KJK50076.1"/>
    <property type="molecule type" value="Genomic_DNA"/>
</dbReference>
<dbReference type="PATRIC" id="fig|68170.10.peg.1731"/>
<proteinExistence type="predicted"/>
<evidence type="ECO:0000313" key="3">
    <source>
        <dbReference type="Proteomes" id="UP000033393"/>
    </source>
</evidence>
<organism evidence="2 3">
    <name type="scientific">Lentzea aerocolonigenes</name>
    <name type="common">Lechevalieria aerocolonigenes</name>
    <name type="synonym">Saccharothrix aerocolonigenes</name>
    <dbReference type="NCBI Taxonomy" id="68170"/>
    <lineage>
        <taxon>Bacteria</taxon>
        <taxon>Bacillati</taxon>
        <taxon>Actinomycetota</taxon>
        <taxon>Actinomycetes</taxon>
        <taxon>Pseudonocardiales</taxon>
        <taxon>Pseudonocardiaceae</taxon>
        <taxon>Lentzea</taxon>
    </lineage>
</organism>
<evidence type="ECO:0000313" key="2">
    <source>
        <dbReference type="EMBL" id="KJK50076.1"/>
    </source>
</evidence>
<name>A0A0F0H5D6_LENAE</name>
<gene>
    <name evidence="2" type="ORF">UK23_12045</name>
</gene>
<protein>
    <submittedName>
        <fullName evidence="2">Uncharacterized protein</fullName>
    </submittedName>
</protein>